<dbReference type="InterPro" id="IPR050642">
    <property type="entry name" value="PDH_E1_Alpha_Subunit"/>
</dbReference>
<name>A0ABT5JHX0_RHOTP</name>
<evidence type="ECO:0000313" key="8">
    <source>
        <dbReference type="Proteomes" id="UP001165652"/>
    </source>
</evidence>
<dbReference type="RefSeq" id="WP_272779715.1">
    <property type="nucleotide sequence ID" value="NZ_JAQQLI010000054.1"/>
</dbReference>
<evidence type="ECO:0000256" key="4">
    <source>
        <dbReference type="ARBA" id="ARBA00025211"/>
    </source>
</evidence>
<comment type="caution">
    <text evidence="7">The sequence shown here is derived from an EMBL/GenBank/DDBJ whole genome shotgun (WGS) entry which is preliminary data.</text>
</comment>
<evidence type="ECO:0000313" key="7">
    <source>
        <dbReference type="EMBL" id="MDC7788884.1"/>
    </source>
</evidence>
<reference evidence="7" key="1">
    <citation type="journal article" date="2023" name="Microbiol Resour">
        <title>Genome Sequences of Rhodoplanes serenus and Two Thermotolerant Strains, Rhodoplanes tepidamans and 'Rhodoplanes cryptolactis,' Further Refine the Genus.</title>
        <authorList>
            <person name="Rayyan A.A."/>
            <person name="Kyndt J.A."/>
        </authorList>
    </citation>
    <scope>NUCLEOTIDE SEQUENCE</scope>
    <source>
        <strain evidence="7">DSM 9987</strain>
    </source>
</reference>
<proteinExistence type="predicted"/>
<evidence type="ECO:0000256" key="1">
    <source>
        <dbReference type="ARBA" id="ARBA00001964"/>
    </source>
</evidence>
<accession>A0ABT5JHX0</accession>
<gene>
    <name evidence="7" type="ORF">PQJ73_24640</name>
</gene>
<dbReference type="Pfam" id="PF00676">
    <property type="entry name" value="E1_dh"/>
    <property type="match status" value="1"/>
</dbReference>
<comment type="function">
    <text evidence="4">The pyruvate dehydrogenase complex catalyzes the overall conversion of pyruvate to acetyl-CoA and CO(2). It contains multiple copies of three enzymatic components: pyruvate dehydrogenase (E1), dihydrolipoamide acetyltransferase (E2) and lipoamide dehydrogenase (E3).</text>
</comment>
<dbReference type="InterPro" id="IPR029061">
    <property type="entry name" value="THDP-binding"/>
</dbReference>
<keyword evidence="2" id="KW-0560">Oxidoreductase</keyword>
<sequence>MEHLDTRDLLKLYEWMLLSRITEERMTDYHKHTPLPELPHAGIGQEAIAAGTVLDLRIDDQILPSLRTRGAFIFKGISSRTMMAGAFAKVTGAARGKNTSHHMGDPKVGVVAGSGVVAAHLPIAVGVALAAKLQKKDYVAVAYFGDGGSNRGDVHESMNMAAVMKLGVVFVCENNGYSISTPLDVHCAVRDIAVRAQGYGMPGVVVDGNDVLAVLAAAREAYARARAGEGPTLIECKTYRWLGHSERDPRDLRPAEEIAAWREKCPIKRLRDHLLSNGLADEATLDDIRAGVAAEVDDAIVFAEQSPLPPPEEAALHVYAEPRTDR</sequence>
<comment type="catalytic activity">
    <reaction evidence="5">
        <text>N(6)-[(R)-lipoyl]-L-lysyl-[protein] + pyruvate + H(+) = N(6)-[(R)-S(8)-acetyldihydrolipoyl]-L-lysyl-[protein] + CO2</text>
        <dbReference type="Rhea" id="RHEA:19189"/>
        <dbReference type="Rhea" id="RHEA-COMP:10474"/>
        <dbReference type="Rhea" id="RHEA-COMP:10478"/>
        <dbReference type="ChEBI" id="CHEBI:15361"/>
        <dbReference type="ChEBI" id="CHEBI:15378"/>
        <dbReference type="ChEBI" id="CHEBI:16526"/>
        <dbReference type="ChEBI" id="CHEBI:83099"/>
        <dbReference type="ChEBI" id="CHEBI:83111"/>
        <dbReference type="EC" id="1.2.4.1"/>
    </reaction>
</comment>
<protein>
    <submittedName>
        <fullName evidence="7">Thiamine pyrophosphate-dependent dehydrogenase E1 component subunit alpha</fullName>
    </submittedName>
</protein>
<feature type="domain" description="Dehydrogenase E1 component" evidence="6">
    <location>
        <begin position="14"/>
        <end position="311"/>
    </location>
</feature>
<keyword evidence="3" id="KW-0786">Thiamine pyrophosphate</keyword>
<dbReference type="EMBL" id="JAQQLI010000054">
    <property type="protein sequence ID" value="MDC7788884.1"/>
    <property type="molecule type" value="Genomic_DNA"/>
</dbReference>
<organism evidence="7 8">
    <name type="scientific">Rhodoplanes tepidamans</name>
    <name type="common">Rhodoplanes cryptolactis</name>
    <dbReference type="NCBI Taxonomy" id="200616"/>
    <lineage>
        <taxon>Bacteria</taxon>
        <taxon>Pseudomonadati</taxon>
        <taxon>Pseudomonadota</taxon>
        <taxon>Alphaproteobacteria</taxon>
        <taxon>Hyphomicrobiales</taxon>
        <taxon>Nitrobacteraceae</taxon>
        <taxon>Rhodoplanes</taxon>
    </lineage>
</organism>
<evidence type="ECO:0000259" key="6">
    <source>
        <dbReference type="Pfam" id="PF00676"/>
    </source>
</evidence>
<dbReference type="CDD" id="cd02000">
    <property type="entry name" value="TPP_E1_PDC_ADC_BCADC"/>
    <property type="match status" value="1"/>
</dbReference>
<dbReference type="SUPFAM" id="SSF52518">
    <property type="entry name" value="Thiamin diphosphate-binding fold (THDP-binding)"/>
    <property type="match status" value="1"/>
</dbReference>
<comment type="cofactor">
    <cofactor evidence="1">
        <name>thiamine diphosphate</name>
        <dbReference type="ChEBI" id="CHEBI:58937"/>
    </cofactor>
</comment>
<reference evidence="7" key="2">
    <citation type="submission" date="2023-02" db="EMBL/GenBank/DDBJ databases">
        <authorList>
            <person name="Rayyan A."/>
            <person name="Meyer T."/>
            <person name="Kyndt J.A."/>
        </authorList>
    </citation>
    <scope>NUCLEOTIDE SEQUENCE</scope>
    <source>
        <strain evidence="7">DSM 9987</strain>
    </source>
</reference>
<dbReference type="InterPro" id="IPR001017">
    <property type="entry name" value="DH_E1"/>
</dbReference>
<dbReference type="PANTHER" id="PTHR11516">
    <property type="entry name" value="PYRUVATE DEHYDROGENASE E1 COMPONENT, ALPHA SUBUNIT BACTERIAL AND ORGANELLAR"/>
    <property type="match status" value="1"/>
</dbReference>
<evidence type="ECO:0000256" key="2">
    <source>
        <dbReference type="ARBA" id="ARBA00023002"/>
    </source>
</evidence>
<keyword evidence="8" id="KW-1185">Reference proteome</keyword>
<dbReference type="Gene3D" id="3.40.50.970">
    <property type="match status" value="1"/>
</dbReference>
<evidence type="ECO:0000256" key="5">
    <source>
        <dbReference type="ARBA" id="ARBA00051231"/>
    </source>
</evidence>
<evidence type="ECO:0000256" key="3">
    <source>
        <dbReference type="ARBA" id="ARBA00023052"/>
    </source>
</evidence>
<dbReference type="PANTHER" id="PTHR11516:SF60">
    <property type="entry name" value="PYRUVATE DEHYDROGENASE E1 COMPONENT SUBUNIT ALPHA"/>
    <property type="match status" value="1"/>
</dbReference>
<dbReference type="Proteomes" id="UP001165652">
    <property type="component" value="Unassembled WGS sequence"/>
</dbReference>